<reference evidence="2 3" key="1">
    <citation type="submission" date="2019-03" db="EMBL/GenBank/DDBJ databases">
        <title>First draft genome of Liparis tanakae, snailfish: a comprehensive survey of snailfish specific genes.</title>
        <authorList>
            <person name="Kim W."/>
            <person name="Song I."/>
            <person name="Jeong J.-H."/>
            <person name="Kim D."/>
            <person name="Kim S."/>
            <person name="Ryu S."/>
            <person name="Song J.Y."/>
            <person name="Lee S.K."/>
        </authorList>
    </citation>
    <scope>NUCLEOTIDE SEQUENCE [LARGE SCALE GENOMIC DNA]</scope>
    <source>
        <tissue evidence="2">Muscle</tissue>
    </source>
</reference>
<name>A0A4Z2J7H0_9TELE</name>
<proteinExistence type="predicted"/>
<evidence type="ECO:0000313" key="2">
    <source>
        <dbReference type="EMBL" id="TNN86040.1"/>
    </source>
</evidence>
<dbReference type="AlphaFoldDB" id="A0A4Z2J7H0"/>
<dbReference type="Proteomes" id="UP000314294">
    <property type="component" value="Unassembled WGS sequence"/>
</dbReference>
<evidence type="ECO:0000256" key="1">
    <source>
        <dbReference type="SAM" id="MobiDB-lite"/>
    </source>
</evidence>
<organism evidence="2 3">
    <name type="scientific">Liparis tanakae</name>
    <name type="common">Tanaka's snailfish</name>
    <dbReference type="NCBI Taxonomy" id="230148"/>
    <lineage>
        <taxon>Eukaryota</taxon>
        <taxon>Metazoa</taxon>
        <taxon>Chordata</taxon>
        <taxon>Craniata</taxon>
        <taxon>Vertebrata</taxon>
        <taxon>Euteleostomi</taxon>
        <taxon>Actinopterygii</taxon>
        <taxon>Neopterygii</taxon>
        <taxon>Teleostei</taxon>
        <taxon>Neoteleostei</taxon>
        <taxon>Acanthomorphata</taxon>
        <taxon>Eupercaria</taxon>
        <taxon>Perciformes</taxon>
        <taxon>Cottioidei</taxon>
        <taxon>Cottales</taxon>
        <taxon>Liparidae</taxon>
        <taxon>Liparis</taxon>
    </lineage>
</organism>
<dbReference type="EMBL" id="SRLO01000018">
    <property type="protein sequence ID" value="TNN86040.1"/>
    <property type="molecule type" value="Genomic_DNA"/>
</dbReference>
<evidence type="ECO:0000313" key="3">
    <source>
        <dbReference type="Proteomes" id="UP000314294"/>
    </source>
</evidence>
<gene>
    <name evidence="2" type="ORF">EYF80_003884</name>
</gene>
<feature type="compositionally biased region" description="Basic and acidic residues" evidence="1">
    <location>
        <begin position="86"/>
        <end position="96"/>
    </location>
</feature>
<keyword evidence="3" id="KW-1185">Reference proteome</keyword>
<sequence length="233" mass="24796">MELAYLPPVFVEDALRLRLRIQQVGDELLEGRLDAGGERLRRRLRQPARHVAVAAQHDGAKLLGGVVYDVRRYSLRVGVRFPRGGRDQRLGQDHHHSLPVGARHLGGEEEKRGRKEGKMSSLFGICSNARVLPGNSTASFPEHTSPILRFLASCSLSSSALRLLPFSSSSALVSSFLCASLFFPSSSVSSGSGVALGAAAGGQLVWDLPARVGRAGAAVVRGRGDACLDSCSG</sequence>
<accession>A0A4Z2J7H0</accession>
<feature type="compositionally biased region" description="Basic and acidic residues" evidence="1">
    <location>
        <begin position="105"/>
        <end position="118"/>
    </location>
</feature>
<comment type="caution">
    <text evidence="2">The sequence shown here is derived from an EMBL/GenBank/DDBJ whole genome shotgun (WGS) entry which is preliminary data.</text>
</comment>
<feature type="region of interest" description="Disordered" evidence="1">
    <location>
        <begin position="86"/>
        <end position="118"/>
    </location>
</feature>
<protein>
    <submittedName>
        <fullName evidence="2">Uncharacterized protein</fullName>
    </submittedName>
</protein>